<dbReference type="GO" id="GO:0005198">
    <property type="term" value="F:structural molecule activity"/>
    <property type="evidence" value="ECO:0007669"/>
    <property type="project" value="InterPro"/>
</dbReference>
<dbReference type="PANTHER" id="PTHR42200">
    <property type="entry name" value="ARCHAEAL FLAGELLA-RELATED PROTEIN F-RELATED"/>
    <property type="match status" value="1"/>
</dbReference>
<evidence type="ECO:0000313" key="2">
    <source>
        <dbReference type="Proteomes" id="UP000783863"/>
    </source>
</evidence>
<dbReference type="EMBL" id="RKLQ01000002">
    <property type="protein sequence ID" value="MBX0304424.1"/>
    <property type="molecule type" value="Genomic_DNA"/>
</dbReference>
<dbReference type="InterPro" id="IPR002774">
    <property type="entry name" value="Flagellin_arc-type"/>
</dbReference>
<dbReference type="Proteomes" id="UP000783863">
    <property type="component" value="Unassembled WGS sequence"/>
</dbReference>
<keyword evidence="1" id="KW-0966">Cell projection</keyword>
<sequence>MGFSVSGSAALIFVAAFIGFGMFYSAAANSTEMVNDAREDRSDRQLERTNTEIEITTVNYNATSNYLNVTVDNTGATELAVSDVDVLVDNSYQTGYRTAVEGDTGTDLWLPRETLAINTTVDTTPSAVKIVTGPGVAATEVV</sequence>
<keyword evidence="1" id="KW-0969">Cilium</keyword>
<dbReference type="Pfam" id="PF01917">
    <property type="entry name" value="Flagellin_arch-type"/>
    <property type="match status" value="1"/>
</dbReference>
<organism evidence="1 2">
    <name type="scientific">Haloarcula salinisoli</name>
    <dbReference type="NCBI Taxonomy" id="2487746"/>
    <lineage>
        <taxon>Archaea</taxon>
        <taxon>Methanobacteriati</taxon>
        <taxon>Methanobacteriota</taxon>
        <taxon>Stenosarchaea group</taxon>
        <taxon>Halobacteria</taxon>
        <taxon>Halobacteriales</taxon>
        <taxon>Haloarculaceae</taxon>
        <taxon>Haloarcula</taxon>
    </lineage>
</organism>
<proteinExistence type="predicted"/>
<name>A0A8J8C9P2_9EURY</name>
<protein>
    <submittedName>
        <fullName evidence="1">Flagellin</fullName>
    </submittedName>
</protein>
<keyword evidence="2" id="KW-1185">Reference proteome</keyword>
<dbReference type="PANTHER" id="PTHR42200:SF2">
    <property type="entry name" value="ARCHAEAL FLAGELLA-RELATED PROTEIN F"/>
    <property type="match status" value="1"/>
</dbReference>
<dbReference type="AlphaFoldDB" id="A0A8J8C9P2"/>
<comment type="caution">
    <text evidence="1">The sequence shown here is derived from an EMBL/GenBank/DDBJ whole genome shotgun (WGS) entry which is preliminary data.</text>
</comment>
<dbReference type="RefSeq" id="WP_220588642.1">
    <property type="nucleotide sequence ID" value="NZ_RKLQ01000002.1"/>
</dbReference>
<keyword evidence="1" id="KW-0282">Flagellum</keyword>
<dbReference type="GO" id="GO:0097588">
    <property type="term" value="P:archaeal or bacterial-type flagellum-dependent cell motility"/>
    <property type="evidence" value="ECO:0007669"/>
    <property type="project" value="InterPro"/>
</dbReference>
<gene>
    <name evidence="1" type="ORF">EGD98_12160</name>
</gene>
<reference evidence="1" key="1">
    <citation type="submission" date="2021-06" db="EMBL/GenBank/DDBJ databases">
        <title>Halomicroarcula sp. F24A a new haloarchaeum isolated from saline soil.</title>
        <authorList>
            <person name="Duran-Viseras A."/>
            <person name="Sanchez-Porro C."/>
            <person name="Ventosa A."/>
        </authorList>
    </citation>
    <scope>NUCLEOTIDE SEQUENCE</scope>
    <source>
        <strain evidence="1">F24A</strain>
    </source>
</reference>
<evidence type="ECO:0000313" key="1">
    <source>
        <dbReference type="EMBL" id="MBX0304424.1"/>
    </source>
</evidence>
<accession>A0A8J8C9P2</accession>